<dbReference type="Proteomes" id="UP000674938">
    <property type="component" value="Unassembled WGS sequence"/>
</dbReference>
<name>A0A940PA91_9ENTE</name>
<evidence type="ECO:0008006" key="3">
    <source>
        <dbReference type="Google" id="ProtNLM"/>
    </source>
</evidence>
<dbReference type="RefSeq" id="WP_209529704.1">
    <property type="nucleotide sequence ID" value="NZ_JAEEGA010000010.1"/>
</dbReference>
<evidence type="ECO:0000313" key="2">
    <source>
        <dbReference type="Proteomes" id="UP000674938"/>
    </source>
</evidence>
<dbReference type="EMBL" id="JAEEGA010000010">
    <property type="protein sequence ID" value="MBP1042481.1"/>
    <property type="molecule type" value="Genomic_DNA"/>
</dbReference>
<gene>
    <name evidence="1" type="ORF">I6N95_15790</name>
</gene>
<comment type="caution">
    <text evidence="1">The sequence shown here is derived from an EMBL/GenBank/DDBJ whole genome shotgun (WGS) entry which is preliminary data.</text>
</comment>
<proteinExistence type="predicted"/>
<sequence>MKIGFIRGLTVNAEMANSCDKIIFADDTKGVSQAITAFIDEYAEEELFFQSLVELRLQISQMLPILEKANERCVTIRFIDKGHLPQLTDREYMRVLLGFSRQEKKIRSICTKESLARVRLEGTVIGRPAISTTTINEIRSLSHQHGKSIREVSAICGVSIGTVHKYAKK</sequence>
<accession>A0A940PA91</accession>
<evidence type="ECO:0000313" key="1">
    <source>
        <dbReference type="EMBL" id="MBP1042481.1"/>
    </source>
</evidence>
<keyword evidence="2" id="KW-1185">Reference proteome</keyword>
<organism evidence="1 2">
    <name type="scientific">Vagococcus allomyrinae</name>
    <dbReference type="NCBI Taxonomy" id="2794353"/>
    <lineage>
        <taxon>Bacteria</taxon>
        <taxon>Bacillati</taxon>
        <taxon>Bacillota</taxon>
        <taxon>Bacilli</taxon>
        <taxon>Lactobacillales</taxon>
        <taxon>Enterococcaceae</taxon>
        <taxon>Vagococcus</taxon>
    </lineage>
</organism>
<dbReference type="AlphaFoldDB" id="A0A940PA91"/>
<protein>
    <recommendedName>
        <fullName evidence="3">Resolvase HTH domain-containing protein</fullName>
    </recommendedName>
</protein>
<reference evidence="1" key="1">
    <citation type="submission" date="2020-12" db="EMBL/GenBank/DDBJ databases">
        <title>Vagococcus allomyrinae sp. nov. and Enterococcus lavae sp. nov., isolated from the larvae of Allomyrina dichotoma.</title>
        <authorList>
            <person name="Lee S.D."/>
        </authorList>
    </citation>
    <scope>NUCLEOTIDE SEQUENCE</scope>
    <source>
        <strain evidence="1">BWB3-3</strain>
    </source>
</reference>